<dbReference type="SMART" id="SM00848">
    <property type="entry name" value="Inhibitor_I29"/>
    <property type="match status" value="1"/>
</dbReference>
<organism evidence="4 5">
    <name type="scientific">Protea cynaroides</name>
    <dbReference type="NCBI Taxonomy" id="273540"/>
    <lineage>
        <taxon>Eukaryota</taxon>
        <taxon>Viridiplantae</taxon>
        <taxon>Streptophyta</taxon>
        <taxon>Embryophyta</taxon>
        <taxon>Tracheophyta</taxon>
        <taxon>Spermatophyta</taxon>
        <taxon>Magnoliopsida</taxon>
        <taxon>Proteales</taxon>
        <taxon>Proteaceae</taxon>
        <taxon>Protea</taxon>
    </lineage>
</organism>
<comment type="caution">
    <text evidence="4">The sequence shown here is derived from an EMBL/GenBank/DDBJ whole genome shotgun (WGS) entry which is preliminary data.</text>
</comment>
<dbReference type="Pfam" id="PF08246">
    <property type="entry name" value="Inhibitor_I29"/>
    <property type="match status" value="1"/>
</dbReference>
<gene>
    <name evidence="4" type="ORF">NE237_027098</name>
</gene>
<evidence type="ECO:0000256" key="2">
    <source>
        <dbReference type="PROSITE-ProRule" id="PRU00708"/>
    </source>
</evidence>
<proteinExistence type="predicted"/>
<evidence type="ECO:0000256" key="1">
    <source>
        <dbReference type="ARBA" id="ARBA00022737"/>
    </source>
</evidence>
<dbReference type="InterPro" id="IPR046960">
    <property type="entry name" value="PPR_At4g14850-like_plant"/>
</dbReference>
<accession>A0A9Q0JSN8</accession>
<feature type="repeat" description="PPR" evidence="2">
    <location>
        <begin position="107"/>
        <end position="141"/>
    </location>
</feature>
<sequence length="244" mass="27671">MSFYASWLVRHGKNYNALGKIEKRFEIFKDNFRFIDEHNAENRTYKLCLNKFTDLANEEYRAMPVTEEALLSNFLIPPDENMYNGRSLAIDCLEEAHLMINRMPNRNVVSWNGLINGYAKIESLKMARWEFDQMDEKNLICWNIMIDGYVTPSLIKDGRKLCNGMPLPLKDLVAFRAPPPPLPPMKIPLVFPPPPPPMKAAVTAVPPPPPPPLHSGIAPCPSEEIFSSVDRLDPKANAALNVLQ</sequence>
<dbReference type="OrthoDB" id="10253408at2759"/>
<dbReference type="GO" id="GO:0003723">
    <property type="term" value="F:RNA binding"/>
    <property type="evidence" value="ECO:0007669"/>
    <property type="project" value="InterPro"/>
</dbReference>
<dbReference type="InterPro" id="IPR038765">
    <property type="entry name" value="Papain-like_cys_pep_sf"/>
</dbReference>
<dbReference type="PANTHER" id="PTHR47926">
    <property type="entry name" value="PENTATRICOPEPTIDE REPEAT-CONTAINING PROTEIN"/>
    <property type="match status" value="1"/>
</dbReference>
<dbReference type="Pfam" id="PF01535">
    <property type="entry name" value="PPR"/>
    <property type="match status" value="1"/>
</dbReference>
<dbReference type="PROSITE" id="PS51375">
    <property type="entry name" value="PPR"/>
    <property type="match status" value="1"/>
</dbReference>
<keyword evidence="5" id="KW-1185">Reference proteome</keyword>
<feature type="domain" description="Cathepsin propeptide inhibitor" evidence="3">
    <location>
        <begin position="4"/>
        <end position="60"/>
    </location>
</feature>
<protein>
    <recommendedName>
        <fullName evidence="3">Cathepsin propeptide inhibitor domain-containing protein</fullName>
    </recommendedName>
</protein>
<evidence type="ECO:0000259" key="3">
    <source>
        <dbReference type="SMART" id="SM00848"/>
    </source>
</evidence>
<reference evidence="4" key="1">
    <citation type="journal article" date="2023" name="Plant J.">
        <title>The genome of the king protea, Protea cynaroides.</title>
        <authorList>
            <person name="Chang J."/>
            <person name="Duong T.A."/>
            <person name="Schoeman C."/>
            <person name="Ma X."/>
            <person name="Roodt D."/>
            <person name="Barker N."/>
            <person name="Li Z."/>
            <person name="Van de Peer Y."/>
            <person name="Mizrachi E."/>
        </authorList>
    </citation>
    <scope>NUCLEOTIDE SEQUENCE</scope>
    <source>
        <tissue evidence="4">Young leaves</tissue>
    </source>
</reference>
<evidence type="ECO:0000313" key="4">
    <source>
        <dbReference type="EMBL" id="KAJ4950266.1"/>
    </source>
</evidence>
<name>A0A9Q0JSN8_9MAGN</name>
<dbReference type="InterPro" id="IPR013201">
    <property type="entry name" value="Prot_inhib_I29"/>
</dbReference>
<dbReference type="SUPFAM" id="SSF54001">
    <property type="entry name" value="Cysteine proteinases"/>
    <property type="match status" value="1"/>
</dbReference>
<dbReference type="GO" id="GO:0009451">
    <property type="term" value="P:RNA modification"/>
    <property type="evidence" value="ECO:0007669"/>
    <property type="project" value="InterPro"/>
</dbReference>
<dbReference type="AlphaFoldDB" id="A0A9Q0JSN8"/>
<evidence type="ECO:0000313" key="5">
    <source>
        <dbReference type="Proteomes" id="UP001141806"/>
    </source>
</evidence>
<keyword evidence="1" id="KW-0677">Repeat</keyword>
<dbReference type="InterPro" id="IPR002885">
    <property type="entry name" value="PPR_rpt"/>
</dbReference>
<dbReference type="Proteomes" id="UP001141806">
    <property type="component" value="Unassembled WGS sequence"/>
</dbReference>
<dbReference type="InterPro" id="IPR011990">
    <property type="entry name" value="TPR-like_helical_dom_sf"/>
</dbReference>
<dbReference type="Gene3D" id="1.25.40.10">
    <property type="entry name" value="Tetratricopeptide repeat domain"/>
    <property type="match status" value="1"/>
</dbReference>
<dbReference type="EMBL" id="JAMYWD010000012">
    <property type="protein sequence ID" value="KAJ4950266.1"/>
    <property type="molecule type" value="Genomic_DNA"/>
</dbReference>
<dbReference type="Gene3D" id="1.10.287.2250">
    <property type="match status" value="1"/>
</dbReference>